<dbReference type="AlphaFoldDB" id="A0A645EDH8"/>
<evidence type="ECO:0000313" key="2">
    <source>
        <dbReference type="EMBL" id="MPM99776.1"/>
    </source>
</evidence>
<accession>A0A645EDH8</accession>
<comment type="caution">
    <text evidence="2">The sequence shown here is derived from an EMBL/GenBank/DDBJ whole genome shotgun (WGS) entry which is preliminary data.</text>
</comment>
<organism evidence="2">
    <name type="scientific">bioreactor metagenome</name>
    <dbReference type="NCBI Taxonomy" id="1076179"/>
    <lineage>
        <taxon>unclassified sequences</taxon>
        <taxon>metagenomes</taxon>
        <taxon>ecological metagenomes</taxon>
    </lineage>
</organism>
<reference evidence="2" key="1">
    <citation type="submission" date="2019-08" db="EMBL/GenBank/DDBJ databases">
        <authorList>
            <person name="Kucharzyk K."/>
            <person name="Murdoch R.W."/>
            <person name="Higgins S."/>
            <person name="Loffler F."/>
        </authorList>
    </citation>
    <scope>NUCLEOTIDE SEQUENCE</scope>
</reference>
<gene>
    <name evidence="2" type="ORF">SDC9_146970</name>
</gene>
<dbReference type="EMBL" id="VSSQ01045853">
    <property type="protein sequence ID" value="MPM99776.1"/>
    <property type="molecule type" value="Genomic_DNA"/>
</dbReference>
<name>A0A645EDH8_9ZZZZ</name>
<protein>
    <submittedName>
        <fullName evidence="2">Uncharacterized protein</fullName>
    </submittedName>
</protein>
<feature type="region of interest" description="Disordered" evidence="1">
    <location>
        <begin position="125"/>
        <end position="147"/>
    </location>
</feature>
<proteinExistence type="predicted"/>
<sequence length="205" mass="22757">MLHQNAAARSAAFAIVGKDHEHGGVERALKVCIVEDHERALAAQLHAVLLEPRHLHDALARRGRSGERYGTHIGVPDQRLPGVLAIAMHHVQHARRNARFQRQFAQTRRRHGRELAHLEHGGVAERKTGRDLPGGRHERHVPRRDQRAYAHRVKERVVQMRGRGVGVAVHAGAHFGEVVKIVGSARHELFAGLRDHLAAIVGLGV</sequence>
<feature type="compositionally biased region" description="Basic and acidic residues" evidence="1">
    <location>
        <begin position="125"/>
        <end position="136"/>
    </location>
</feature>
<evidence type="ECO:0000256" key="1">
    <source>
        <dbReference type="SAM" id="MobiDB-lite"/>
    </source>
</evidence>